<keyword evidence="5" id="KW-1185">Reference proteome</keyword>
<evidence type="ECO:0000256" key="1">
    <source>
        <dbReference type="HAMAP-Rule" id="MF_00095"/>
    </source>
</evidence>
<comment type="caution">
    <text evidence="4">The sequence shown here is derived from an EMBL/GenBank/DDBJ whole genome shotgun (WGS) entry which is preliminary data.</text>
</comment>
<dbReference type="RefSeq" id="WP_168451507.1">
    <property type="nucleotide sequence ID" value="NZ_JAAWWK010000006.1"/>
</dbReference>
<proteinExistence type="inferred from homology"/>
<feature type="domain" description="SfsA N-terminal OB" evidence="3">
    <location>
        <begin position="14"/>
        <end position="79"/>
    </location>
</feature>
<dbReference type="EMBL" id="JAAWWK010000006">
    <property type="protein sequence ID" value="NKI19003.1"/>
    <property type="molecule type" value="Genomic_DNA"/>
</dbReference>
<evidence type="ECO:0000313" key="5">
    <source>
        <dbReference type="Proteomes" id="UP000765845"/>
    </source>
</evidence>
<dbReference type="InterPro" id="IPR041465">
    <property type="entry name" value="SfsA_N"/>
</dbReference>
<dbReference type="Proteomes" id="UP000765845">
    <property type="component" value="Unassembled WGS sequence"/>
</dbReference>
<dbReference type="PANTHER" id="PTHR30545:SF2">
    <property type="entry name" value="SUGAR FERMENTATION STIMULATION PROTEIN A"/>
    <property type="match status" value="1"/>
</dbReference>
<dbReference type="PANTHER" id="PTHR30545">
    <property type="entry name" value="SUGAR FERMENTATION STIMULATION PROTEIN A"/>
    <property type="match status" value="1"/>
</dbReference>
<gene>
    <name evidence="1 4" type="primary">sfsA</name>
    <name evidence="4" type="ORF">HCU74_16465</name>
</gene>
<dbReference type="HAMAP" id="MF_00095">
    <property type="entry name" value="SfsA"/>
    <property type="match status" value="1"/>
</dbReference>
<sequence>MKWPSDLIPATLQRRYKRFLADVVLADGSEVTVHCPNTGAMTGCAEPGSRVWLSQSDNPKRKYPYTWQLVEVDDQPVCIHSALANNLVGEALGSSGLTELAHYRSFRREVKTETGSRIDFLLRSEGLPDCHMEVKSVTLLDAEGCGRFPDAASSRALRHVDELRGWVEAGQSAVLFFAVLHRGIDRVKAAGAIDPAYRDALARAEAAGVKLLAYRAEITTSEMRLSHSLPVSVD</sequence>
<feature type="domain" description="Sugar fermentation stimulation protein C-terminal" evidence="2">
    <location>
        <begin position="83"/>
        <end position="221"/>
    </location>
</feature>
<accession>A0ABX1GII5</accession>
<evidence type="ECO:0000259" key="3">
    <source>
        <dbReference type="Pfam" id="PF17746"/>
    </source>
</evidence>
<dbReference type="InterPro" id="IPR040452">
    <property type="entry name" value="SfsA_C"/>
</dbReference>
<dbReference type="CDD" id="cd22359">
    <property type="entry name" value="SfsA-like_bacterial"/>
    <property type="match status" value="1"/>
</dbReference>
<evidence type="ECO:0000259" key="2">
    <source>
        <dbReference type="Pfam" id="PF03749"/>
    </source>
</evidence>
<comment type="similarity">
    <text evidence="1">Belongs to the SfsA family.</text>
</comment>
<organism evidence="4 5">
    <name type="scientific">Spongiibacter thalassae</name>
    <dbReference type="NCBI Taxonomy" id="2721624"/>
    <lineage>
        <taxon>Bacteria</taxon>
        <taxon>Pseudomonadati</taxon>
        <taxon>Pseudomonadota</taxon>
        <taxon>Gammaproteobacteria</taxon>
        <taxon>Cellvibrionales</taxon>
        <taxon>Spongiibacteraceae</taxon>
        <taxon>Spongiibacter</taxon>
    </lineage>
</organism>
<reference evidence="4 5" key="1">
    <citation type="submission" date="2020-04" db="EMBL/GenBank/DDBJ databases">
        <authorList>
            <person name="Yoon J."/>
        </authorList>
    </citation>
    <scope>NUCLEOTIDE SEQUENCE [LARGE SCALE GENOMIC DNA]</scope>
    <source>
        <strain evidence="4 5">KMU-166</strain>
    </source>
</reference>
<dbReference type="Gene3D" id="2.40.50.580">
    <property type="match status" value="1"/>
</dbReference>
<dbReference type="Gene3D" id="3.40.1350.60">
    <property type="match status" value="1"/>
</dbReference>
<protein>
    <recommendedName>
        <fullName evidence="1">Sugar fermentation stimulation protein homolog</fullName>
    </recommendedName>
</protein>
<dbReference type="NCBIfam" id="TIGR00230">
    <property type="entry name" value="sfsA"/>
    <property type="match status" value="1"/>
</dbReference>
<dbReference type="Pfam" id="PF03749">
    <property type="entry name" value="SfsA"/>
    <property type="match status" value="1"/>
</dbReference>
<evidence type="ECO:0000313" key="4">
    <source>
        <dbReference type="EMBL" id="NKI19003.1"/>
    </source>
</evidence>
<dbReference type="Pfam" id="PF17746">
    <property type="entry name" value="SfsA_N"/>
    <property type="match status" value="1"/>
</dbReference>
<dbReference type="InterPro" id="IPR005224">
    <property type="entry name" value="SfsA"/>
</dbReference>
<name>A0ABX1GII5_9GAMM</name>